<keyword evidence="2" id="KW-1185">Reference proteome</keyword>
<proteinExistence type="predicted"/>
<evidence type="ECO:0000313" key="2">
    <source>
        <dbReference type="Proteomes" id="UP000325289"/>
    </source>
</evidence>
<gene>
    <name evidence="1" type="ORF">SAMN04515678_11942</name>
</gene>
<organism evidence="1 2">
    <name type="scientific">Roseivivax sediminis</name>
    <dbReference type="NCBI Taxonomy" id="936889"/>
    <lineage>
        <taxon>Bacteria</taxon>
        <taxon>Pseudomonadati</taxon>
        <taxon>Pseudomonadota</taxon>
        <taxon>Alphaproteobacteria</taxon>
        <taxon>Rhodobacterales</taxon>
        <taxon>Roseobacteraceae</taxon>
        <taxon>Roseivivax</taxon>
    </lineage>
</organism>
<reference evidence="1 2" key="1">
    <citation type="submission" date="2016-10" db="EMBL/GenBank/DDBJ databases">
        <authorList>
            <person name="Varghese N."/>
            <person name="Submissions S."/>
        </authorList>
    </citation>
    <scope>NUCLEOTIDE SEQUENCE [LARGE SCALE GENOMIC DNA]</scope>
    <source>
        <strain evidence="2">YIM D21,KCTC 23444,ACCC 10710</strain>
    </source>
</reference>
<dbReference type="AlphaFoldDB" id="A0A1I2DZB0"/>
<name>A0A1I2DZB0_9RHOB</name>
<accession>A0A1I2DZB0</accession>
<protein>
    <submittedName>
        <fullName evidence="1">Uncharacterized protein</fullName>
    </submittedName>
</protein>
<evidence type="ECO:0000313" key="1">
    <source>
        <dbReference type="EMBL" id="SFE85747.1"/>
    </source>
</evidence>
<dbReference type="Proteomes" id="UP000325289">
    <property type="component" value="Unassembled WGS sequence"/>
</dbReference>
<dbReference type="EMBL" id="FOMS01000019">
    <property type="protein sequence ID" value="SFE85747.1"/>
    <property type="molecule type" value="Genomic_DNA"/>
</dbReference>
<sequence>MALANLIDLIAEVAAKRTAREGNTKADTPDAVVALCRWIRANLWNTRHIFIRISVFGVRLDSA</sequence>